<evidence type="ECO:0000313" key="1">
    <source>
        <dbReference type="EMBL" id="MXP47797.1"/>
    </source>
</evidence>
<dbReference type="AlphaFoldDB" id="A0A6I4V0X3"/>
<keyword evidence="2" id="KW-1185">Reference proteome</keyword>
<organism evidence="1 2">
    <name type="scientific">Pontixanthobacter luteolus</name>
    <dbReference type="NCBI Taxonomy" id="295089"/>
    <lineage>
        <taxon>Bacteria</taxon>
        <taxon>Pseudomonadati</taxon>
        <taxon>Pseudomonadota</taxon>
        <taxon>Alphaproteobacteria</taxon>
        <taxon>Sphingomonadales</taxon>
        <taxon>Erythrobacteraceae</taxon>
        <taxon>Pontixanthobacter</taxon>
    </lineage>
</organism>
<sequence length="297" mass="33347">MDALETRINHGIDVQPHPAVAAFAEKLAAEAGADAALFYGSNRRTGELDGVLDFYLLKRAGPDDRIWPRVSYHEWEYDGVPLRAKVAAMQLDVFTKAAAGETRDTTIWARFVQPCSLVWHRDDQARSQVVQALRAAAVTASRFAAALGPELGVEDDFWRALFRETYKAEFRVEKAGREDSILALNRAHFSGLFVAALQASGIRHQAAADGSIRIEEGADWKAAVQRKWRRQRRWGKPLNIVRLLKASTTFEGAGRYAAWKVERHTGVPVKLTPWREKHPILAAPGVLFRVWRARRKG</sequence>
<dbReference type="RefSeq" id="WP_160731051.1">
    <property type="nucleotide sequence ID" value="NZ_WTYP01000002.1"/>
</dbReference>
<name>A0A6I4V0X3_9SPHN</name>
<dbReference type="Proteomes" id="UP000471435">
    <property type="component" value="Unassembled WGS sequence"/>
</dbReference>
<dbReference type="OrthoDB" id="7340718at2"/>
<evidence type="ECO:0000313" key="2">
    <source>
        <dbReference type="Proteomes" id="UP000471435"/>
    </source>
</evidence>
<reference evidence="1 2" key="1">
    <citation type="submission" date="2019-12" db="EMBL/GenBank/DDBJ databases">
        <title>Genomic-based taxomic classification of the family Erythrobacteraceae.</title>
        <authorList>
            <person name="Xu L."/>
        </authorList>
    </citation>
    <scope>NUCLEOTIDE SEQUENCE [LARGE SCALE GENOMIC DNA]</scope>
    <source>
        <strain evidence="1 2">SW-109</strain>
    </source>
</reference>
<gene>
    <name evidence="1" type="ORF">GRI43_10425</name>
</gene>
<protein>
    <submittedName>
        <fullName evidence="1">Uncharacterized protein</fullName>
    </submittedName>
</protein>
<accession>A0A6I4V0X3</accession>
<comment type="caution">
    <text evidence="1">The sequence shown here is derived from an EMBL/GenBank/DDBJ whole genome shotgun (WGS) entry which is preliminary data.</text>
</comment>
<proteinExistence type="predicted"/>
<dbReference type="EMBL" id="WTYP01000002">
    <property type="protein sequence ID" value="MXP47797.1"/>
    <property type="molecule type" value="Genomic_DNA"/>
</dbReference>